<keyword evidence="7 9" id="KW-0496">Mitochondrion</keyword>
<dbReference type="OrthoDB" id="1916310at2759"/>
<evidence type="ECO:0000256" key="7">
    <source>
        <dbReference type="ARBA" id="ARBA00023128"/>
    </source>
</evidence>
<organism evidence="10 11">
    <name type="scientific">Phaedon cochleariae</name>
    <name type="common">Mustard beetle</name>
    <dbReference type="NCBI Taxonomy" id="80249"/>
    <lineage>
        <taxon>Eukaryota</taxon>
        <taxon>Metazoa</taxon>
        <taxon>Ecdysozoa</taxon>
        <taxon>Arthropoda</taxon>
        <taxon>Hexapoda</taxon>
        <taxon>Insecta</taxon>
        <taxon>Pterygota</taxon>
        <taxon>Neoptera</taxon>
        <taxon>Endopterygota</taxon>
        <taxon>Coleoptera</taxon>
        <taxon>Polyphaga</taxon>
        <taxon>Cucujiformia</taxon>
        <taxon>Chrysomeloidea</taxon>
        <taxon>Chrysomelidae</taxon>
        <taxon>Chrysomelinae</taxon>
        <taxon>Chrysomelini</taxon>
        <taxon>Phaedon</taxon>
    </lineage>
</organism>
<keyword evidence="8 9" id="KW-0472">Membrane</keyword>
<dbReference type="GO" id="GO:0061617">
    <property type="term" value="C:MICOS complex"/>
    <property type="evidence" value="ECO:0007669"/>
    <property type="project" value="UniProtKB-UniRule"/>
</dbReference>
<evidence type="ECO:0000256" key="3">
    <source>
        <dbReference type="ARBA" id="ARBA00006792"/>
    </source>
</evidence>
<evidence type="ECO:0000256" key="9">
    <source>
        <dbReference type="RuleBase" id="RU363011"/>
    </source>
</evidence>
<comment type="subcellular location">
    <subcellularLocation>
        <location evidence="2 9">Mitochondrion inner membrane</location>
        <topology evidence="2 9">Single-pass membrane protein</topology>
    </subcellularLocation>
</comment>
<gene>
    <name evidence="10" type="ORF">PHAECO_LOCUS6591</name>
</gene>
<evidence type="ECO:0000256" key="1">
    <source>
        <dbReference type="ARBA" id="ARBA00002689"/>
    </source>
</evidence>
<dbReference type="PANTHER" id="PTHR21304:SF0">
    <property type="entry name" value="MICOS COMPLEX SUBUNIT MIC10"/>
    <property type="match status" value="1"/>
</dbReference>
<evidence type="ECO:0000256" key="2">
    <source>
        <dbReference type="ARBA" id="ARBA00004434"/>
    </source>
</evidence>
<reference evidence="10" key="1">
    <citation type="submission" date="2022-01" db="EMBL/GenBank/DDBJ databases">
        <authorList>
            <person name="King R."/>
        </authorList>
    </citation>
    <scope>NUCLEOTIDE SEQUENCE</scope>
</reference>
<dbReference type="InterPro" id="IPR007512">
    <property type="entry name" value="Mic10"/>
</dbReference>
<evidence type="ECO:0000256" key="8">
    <source>
        <dbReference type="ARBA" id="ARBA00023136"/>
    </source>
</evidence>
<dbReference type="AlphaFoldDB" id="A0A9P0DIS1"/>
<reference evidence="10" key="2">
    <citation type="submission" date="2022-10" db="EMBL/GenBank/DDBJ databases">
        <authorList>
            <consortium name="ENA_rothamsted_submissions"/>
            <consortium name="culmorum"/>
            <person name="King R."/>
        </authorList>
    </citation>
    <scope>NUCLEOTIDE SEQUENCE</scope>
</reference>
<keyword evidence="5 9" id="KW-0999">Mitochondrion inner membrane</keyword>
<feature type="transmembrane region" description="Helical" evidence="9">
    <location>
        <begin position="23"/>
        <end position="41"/>
    </location>
</feature>
<protein>
    <recommendedName>
        <fullName evidence="9">MICOS complex subunit MIC10</fullName>
    </recommendedName>
</protein>
<dbReference type="PANTHER" id="PTHR21304">
    <property type="entry name" value="MICOS COMPLEX SUBUNIT MIC10"/>
    <property type="match status" value="1"/>
</dbReference>
<proteinExistence type="inferred from homology"/>
<evidence type="ECO:0000313" key="11">
    <source>
        <dbReference type="Proteomes" id="UP001153737"/>
    </source>
</evidence>
<keyword evidence="6 9" id="KW-1133">Transmembrane helix</keyword>
<comment type="subunit">
    <text evidence="9">Component of the mitochondrial contact site and cristae organizing system (MICOS) complex.</text>
</comment>
<evidence type="ECO:0000313" key="10">
    <source>
        <dbReference type="EMBL" id="CAH1156052.1"/>
    </source>
</evidence>
<dbReference type="Proteomes" id="UP001153737">
    <property type="component" value="Chromosome 2"/>
</dbReference>
<name>A0A9P0DIS1_PHACE</name>
<comment type="function">
    <text evidence="1 9">Component of the MICOS complex, a large protein complex of the mitochondrial inner membrane that plays crucial roles in the maintenance of crista junctions, inner membrane architecture, and formation of contact sites to the outer membrane.</text>
</comment>
<sequence length="87" mass="9725">MAAPVYVEEELVRKWDKCFSDGLLKFGGGLALGTVFSLLFFKRRRWPILMGGGFGIGMAYSNCEQDLNGTFRRCDHCADKPADMPSK</sequence>
<evidence type="ECO:0000256" key="5">
    <source>
        <dbReference type="ARBA" id="ARBA00022792"/>
    </source>
</evidence>
<evidence type="ECO:0000256" key="4">
    <source>
        <dbReference type="ARBA" id="ARBA00022692"/>
    </source>
</evidence>
<keyword evidence="4 9" id="KW-0812">Transmembrane</keyword>
<keyword evidence="11" id="KW-1185">Reference proteome</keyword>
<evidence type="ECO:0000256" key="6">
    <source>
        <dbReference type="ARBA" id="ARBA00022989"/>
    </source>
</evidence>
<comment type="similarity">
    <text evidence="3 9">Belongs to the MICOS complex subunit Mic10 family.</text>
</comment>
<dbReference type="Pfam" id="PF04418">
    <property type="entry name" value="DUF543"/>
    <property type="match status" value="1"/>
</dbReference>
<dbReference type="EMBL" id="OU896708">
    <property type="protein sequence ID" value="CAH1156052.1"/>
    <property type="molecule type" value="Genomic_DNA"/>
</dbReference>
<accession>A0A9P0DIS1</accession>